<keyword evidence="2" id="KW-0472">Membrane</keyword>
<feature type="compositionally biased region" description="Polar residues" evidence="1">
    <location>
        <begin position="68"/>
        <end position="81"/>
    </location>
</feature>
<feature type="compositionally biased region" description="Low complexity" evidence="1">
    <location>
        <begin position="126"/>
        <end position="136"/>
    </location>
</feature>
<feature type="domain" description="SPOR" evidence="3">
    <location>
        <begin position="177"/>
        <end position="255"/>
    </location>
</feature>
<comment type="caution">
    <text evidence="4">The sequence shown here is derived from an EMBL/GenBank/DDBJ whole genome shotgun (WGS) entry which is preliminary data.</text>
</comment>
<evidence type="ECO:0000313" key="4">
    <source>
        <dbReference type="EMBL" id="PTQ80705.1"/>
    </source>
</evidence>
<dbReference type="Proteomes" id="UP000244152">
    <property type="component" value="Unassembled WGS sequence"/>
</dbReference>
<gene>
    <name evidence="4" type="ORF">C8R21_11451</name>
</gene>
<evidence type="ECO:0000313" key="5">
    <source>
        <dbReference type="Proteomes" id="UP000244152"/>
    </source>
</evidence>
<dbReference type="InterPro" id="IPR052521">
    <property type="entry name" value="Cell_div_SPOR-domain"/>
</dbReference>
<evidence type="ECO:0000256" key="2">
    <source>
        <dbReference type="SAM" id="Phobius"/>
    </source>
</evidence>
<protein>
    <submittedName>
        <fullName evidence="4">DedD protein</fullName>
    </submittedName>
</protein>
<organism evidence="4 5">
    <name type="scientific">Nitrosospira multiformis</name>
    <dbReference type="NCBI Taxonomy" id="1231"/>
    <lineage>
        <taxon>Bacteria</taxon>
        <taxon>Pseudomonadati</taxon>
        <taxon>Pseudomonadota</taxon>
        <taxon>Betaproteobacteria</taxon>
        <taxon>Nitrosomonadales</taxon>
        <taxon>Nitrosomonadaceae</taxon>
        <taxon>Nitrosospira</taxon>
    </lineage>
</organism>
<dbReference type="EMBL" id="QAOK01000014">
    <property type="protein sequence ID" value="PTQ80705.1"/>
    <property type="molecule type" value="Genomic_DNA"/>
</dbReference>
<feature type="region of interest" description="Disordered" evidence="1">
    <location>
        <begin position="60"/>
        <end position="98"/>
    </location>
</feature>
<dbReference type="GO" id="GO:0032153">
    <property type="term" value="C:cell division site"/>
    <property type="evidence" value="ECO:0007669"/>
    <property type="project" value="TreeGrafter"/>
</dbReference>
<dbReference type="InterPro" id="IPR007730">
    <property type="entry name" value="SPOR-like_dom"/>
</dbReference>
<dbReference type="Pfam" id="PF05036">
    <property type="entry name" value="SPOR"/>
    <property type="match status" value="1"/>
</dbReference>
<feature type="transmembrane region" description="Helical" evidence="2">
    <location>
        <begin position="20"/>
        <end position="38"/>
    </location>
</feature>
<dbReference type="SUPFAM" id="SSF110997">
    <property type="entry name" value="Sporulation related repeat"/>
    <property type="match status" value="1"/>
</dbReference>
<dbReference type="Gene3D" id="3.30.70.1070">
    <property type="entry name" value="Sporulation related repeat"/>
    <property type="match status" value="1"/>
</dbReference>
<name>A0A2T5IA50_9PROT</name>
<feature type="compositionally biased region" description="Polar residues" evidence="1">
    <location>
        <begin position="155"/>
        <end position="175"/>
    </location>
</feature>
<dbReference type="AlphaFoldDB" id="A0A2T5IA50"/>
<reference evidence="4 5" key="1">
    <citation type="submission" date="2018-04" db="EMBL/GenBank/DDBJ databases">
        <title>Active sludge and wastewater microbial communities from Klosterneuburg, Austria.</title>
        <authorList>
            <person name="Wagner M."/>
        </authorList>
    </citation>
    <scope>NUCLEOTIDE SEQUENCE [LARGE SCALE GENOMIC DNA]</scope>
    <source>
        <strain evidence="4 5">Nl12</strain>
    </source>
</reference>
<evidence type="ECO:0000256" key="1">
    <source>
        <dbReference type="SAM" id="MobiDB-lite"/>
    </source>
</evidence>
<proteinExistence type="predicted"/>
<keyword evidence="2" id="KW-0812">Transmembrane</keyword>
<dbReference type="PANTHER" id="PTHR38687:SF1">
    <property type="entry name" value="CELL DIVISION PROTEIN DEDD"/>
    <property type="match status" value="1"/>
</dbReference>
<dbReference type="RefSeq" id="WP_107762359.1">
    <property type="nucleotide sequence ID" value="NZ_QAOK01000014.1"/>
</dbReference>
<keyword evidence="2" id="KW-1133">Transmembrane helix</keyword>
<dbReference type="GO" id="GO:0032506">
    <property type="term" value="P:cytokinetic process"/>
    <property type="evidence" value="ECO:0007669"/>
    <property type="project" value="TreeGrafter"/>
</dbReference>
<dbReference type="InterPro" id="IPR036680">
    <property type="entry name" value="SPOR-like_sf"/>
</dbReference>
<dbReference type="PROSITE" id="PS51724">
    <property type="entry name" value="SPOR"/>
    <property type="match status" value="1"/>
</dbReference>
<dbReference type="GO" id="GO:0042834">
    <property type="term" value="F:peptidoglycan binding"/>
    <property type="evidence" value="ECO:0007669"/>
    <property type="project" value="InterPro"/>
</dbReference>
<evidence type="ECO:0000259" key="3">
    <source>
        <dbReference type="PROSITE" id="PS51724"/>
    </source>
</evidence>
<accession>A0A2T5IA50</accession>
<sequence>MAKTLSEEEIQLRKRARRRLVGAIVLATAAVVVLPMILDSKPDRRGHEIDIHIPSEDSVEELAAESVSPANTPLATASSMPQAEGPEQAGAASGKNITAVPPRETLASINEKTSASPAPAAPRNETAATSTAPAASRVETASKNALPAAPRNERAATNTAPATSRAETASKNATPAASREASFVVQLGAFSTPTKAARQSEKVASQNFSAYTEIVKSGKEEVTRVRVGPFATREEAEKTREKLKNLGFEGVVTEK</sequence>
<feature type="region of interest" description="Disordered" evidence="1">
    <location>
        <begin position="112"/>
        <end position="180"/>
    </location>
</feature>
<dbReference type="PANTHER" id="PTHR38687">
    <property type="entry name" value="CELL DIVISION PROTEIN DEDD-RELATED"/>
    <property type="match status" value="1"/>
</dbReference>
<dbReference type="GO" id="GO:0030428">
    <property type="term" value="C:cell septum"/>
    <property type="evidence" value="ECO:0007669"/>
    <property type="project" value="TreeGrafter"/>
</dbReference>